<accession>A0A1W4X0U3</accession>
<dbReference type="InterPro" id="IPR046985">
    <property type="entry name" value="IP5"/>
</dbReference>
<dbReference type="InterPro" id="IPR000300">
    <property type="entry name" value="IPPc"/>
</dbReference>
<organism evidence="4 5">
    <name type="scientific">Agrilus planipennis</name>
    <name type="common">Emerald ash borer</name>
    <name type="synonym">Agrilus marcopoli</name>
    <dbReference type="NCBI Taxonomy" id="224129"/>
    <lineage>
        <taxon>Eukaryota</taxon>
        <taxon>Metazoa</taxon>
        <taxon>Ecdysozoa</taxon>
        <taxon>Arthropoda</taxon>
        <taxon>Hexapoda</taxon>
        <taxon>Insecta</taxon>
        <taxon>Pterygota</taxon>
        <taxon>Neoptera</taxon>
        <taxon>Endopterygota</taxon>
        <taxon>Coleoptera</taxon>
        <taxon>Polyphaga</taxon>
        <taxon>Elateriformia</taxon>
        <taxon>Buprestoidea</taxon>
        <taxon>Buprestidae</taxon>
        <taxon>Agrilinae</taxon>
        <taxon>Agrilus</taxon>
    </lineage>
</organism>
<dbReference type="AlphaFoldDB" id="A0A1W4X0U3"/>
<dbReference type="PANTHER" id="PTHR11200">
    <property type="entry name" value="INOSITOL 5-PHOSPHATASE"/>
    <property type="match status" value="1"/>
</dbReference>
<dbReference type="GO" id="GO:0004439">
    <property type="term" value="F:phosphatidylinositol-4,5-bisphosphate 5-phosphatase activity"/>
    <property type="evidence" value="ECO:0007669"/>
    <property type="project" value="TreeGrafter"/>
</dbReference>
<dbReference type="PANTHER" id="PTHR11200:SF275">
    <property type="entry name" value="LD06095P"/>
    <property type="match status" value="1"/>
</dbReference>
<dbReference type="Pfam" id="PF17751">
    <property type="entry name" value="SKICH"/>
    <property type="match status" value="1"/>
</dbReference>
<comment type="similarity">
    <text evidence="1">Belongs to the inositol 1,4,5-trisphosphate 5-phosphatase type II family.</text>
</comment>
<dbReference type="InterPro" id="IPR041611">
    <property type="entry name" value="SKICH"/>
</dbReference>
<dbReference type="Pfam" id="PF22669">
    <property type="entry name" value="Exo_endo_phos2"/>
    <property type="match status" value="1"/>
</dbReference>
<dbReference type="GeneID" id="108737586"/>
<evidence type="ECO:0000313" key="5">
    <source>
        <dbReference type="RefSeq" id="XP_018326018.1"/>
    </source>
</evidence>
<feature type="region of interest" description="Disordered" evidence="2">
    <location>
        <begin position="485"/>
        <end position="505"/>
    </location>
</feature>
<dbReference type="SMART" id="SM00128">
    <property type="entry name" value="IPPc"/>
    <property type="match status" value="1"/>
</dbReference>
<dbReference type="Proteomes" id="UP000192223">
    <property type="component" value="Unplaced"/>
</dbReference>
<dbReference type="GO" id="GO:0005886">
    <property type="term" value="C:plasma membrane"/>
    <property type="evidence" value="ECO:0007669"/>
    <property type="project" value="TreeGrafter"/>
</dbReference>
<dbReference type="FunFam" id="3.60.10.10:FF:000060">
    <property type="entry name" value="Uncharacterized protein, isoform C"/>
    <property type="match status" value="1"/>
</dbReference>
<dbReference type="InParanoid" id="A0A1W4X0U3"/>
<dbReference type="KEGG" id="apln:108737586"/>
<dbReference type="GO" id="GO:0001726">
    <property type="term" value="C:ruffle"/>
    <property type="evidence" value="ECO:0007669"/>
    <property type="project" value="TreeGrafter"/>
</dbReference>
<reference evidence="5" key="1">
    <citation type="submission" date="2025-08" db="UniProtKB">
        <authorList>
            <consortium name="RefSeq"/>
        </authorList>
    </citation>
    <scope>IDENTIFICATION</scope>
    <source>
        <tissue evidence="5">Entire body</tissue>
    </source>
</reference>
<dbReference type="Gene3D" id="2.60.40.2840">
    <property type="match status" value="1"/>
</dbReference>
<dbReference type="GO" id="GO:0005737">
    <property type="term" value="C:cytoplasm"/>
    <property type="evidence" value="ECO:0007669"/>
    <property type="project" value="TreeGrafter"/>
</dbReference>
<evidence type="ECO:0000313" key="4">
    <source>
        <dbReference type="Proteomes" id="UP000192223"/>
    </source>
</evidence>
<proteinExistence type="inferred from homology"/>
<sequence>MQLTLSLMNAVEVCRRQFFLLIIVCYCGSILCSSLGKSMENFRVYTVTYNVGTSNPSKDLHDMLSLSPKPDKNSYDLYAVSLQEVKAQPQNMLLDVFFEDPWTDAVKTLLEARDYVKIKSVRLQGLILSIFCLKKHLINLRQIESEYTRTGLSGMWGNKGAVAIRLSIYGVSLCFVNAHLSAHDHQLKNRIEDYDNIMTSQTFHIREQSAILFHDYVFWMGDLNFRINEDVFKTPAEVEALIKNGELKKLYENDQLYTCMRKGDAFSQFTEQPPTFPPTFKFEVGSSDYDHKRRPAWCDRILYRVSPHNYQNVTLHIEQKSYKSHPSYQLSDHRPVSANFVIKVIYKSEVDSVRSRGLQVFSHFEETVVKFDRIPFWYTDEENSATFKVTQPLQCCKNDWIGVFKDKFSSLEDYMMYEYVSKASTPVPEAQGASSAQAPPSFTPNMKQTITFPEIKTRSRGLFRLIYFSLDEDNVQSILGVSDPFPLQEKESSSHDSSSESSSSY</sequence>
<evidence type="ECO:0000256" key="1">
    <source>
        <dbReference type="ARBA" id="ARBA00005910"/>
    </source>
</evidence>
<dbReference type="OrthoDB" id="62798at2759"/>
<dbReference type="STRING" id="224129.A0A1W4X0U3"/>
<gene>
    <name evidence="5" type="primary">LOC108737586</name>
</gene>
<feature type="domain" description="Inositol polyphosphate-related phosphatase" evidence="3">
    <location>
        <begin position="40"/>
        <end position="351"/>
    </location>
</feature>
<dbReference type="RefSeq" id="XP_018326018.1">
    <property type="nucleotide sequence ID" value="XM_018470516.2"/>
</dbReference>
<evidence type="ECO:0000256" key="2">
    <source>
        <dbReference type="SAM" id="MobiDB-lite"/>
    </source>
</evidence>
<dbReference type="InterPro" id="IPR036691">
    <property type="entry name" value="Endo/exonu/phosph_ase_sf"/>
</dbReference>
<protein>
    <submittedName>
        <fullName evidence="5">Phosphatidylinositol 4,5-bisphosphate 5-phosphatase A isoform X1</fullName>
    </submittedName>
</protein>
<dbReference type="Gene3D" id="3.60.10.10">
    <property type="entry name" value="Endonuclease/exonuclease/phosphatase"/>
    <property type="match status" value="1"/>
</dbReference>
<evidence type="ECO:0000259" key="3">
    <source>
        <dbReference type="SMART" id="SM00128"/>
    </source>
</evidence>
<dbReference type="SUPFAM" id="SSF56219">
    <property type="entry name" value="DNase I-like"/>
    <property type="match status" value="1"/>
</dbReference>
<name>A0A1W4X0U3_AGRPL</name>
<feature type="compositionally biased region" description="Basic and acidic residues" evidence="2">
    <location>
        <begin position="488"/>
        <end position="498"/>
    </location>
</feature>
<dbReference type="GO" id="GO:0046856">
    <property type="term" value="P:phosphatidylinositol dephosphorylation"/>
    <property type="evidence" value="ECO:0007669"/>
    <property type="project" value="InterPro"/>
</dbReference>
<keyword evidence="4" id="KW-1185">Reference proteome</keyword>
<dbReference type="FunCoup" id="A0A1W4X0U3">
    <property type="interactions" value="1437"/>
</dbReference>